<feature type="domain" description="Carbohydrate kinase PfkB" evidence="5">
    <location>
        <begin position="54"/>
        <end position="242"/>
    </location>
</feature>
<dbReference type="AlphaFoldDB" id="A0A836C0Q4"/>
<dbReference type="SUPFAM" id="SSF53613">
    <property type="entry name" value="Ribokinase-like"/>
    <property type="match status" value="1"/>
</dbReference>
<dbReference type="OrthoDB" id="414463at2759"/>
<sequence length="811" mass="82263">MAPAPDEPLRVGTLQVSALVDHVASVQRATLEKLVGPETAGSRRCTLPELQAILAAVGEFNSKAGGSASNVARALATGFGVNVQLVGTRGADEWGALYTSSMRRAGVDTDRMRVAHEGSTGRSAILTCDGERTMRTYMDPQVTTRASDLSASDFSGCAWVFLSAYCLYSEGLLQRAVDLAAEVGAKVVLDLASYEVVRTYHAQLLEVLAGGGVHFTICNEDEAAMLVKYSAEAAAAAAAAAPHDEALAAAAAGYPADSSLPAAVLRLLLRYCAGGVVTRGVLGCVAGMRRVASARSMRSTHSMRSARSGDWEGIGGKGGSDGGGKGAEGEGEREVLVAVPAVPGVGVVDTTGAGDHFTAGFMYALTQDLPLERCCEVACLAGASAVRVVGAELGAGDWKWFHARLHGDLAGDVVQESSAEEVAQELLGCYSLISRLGRGAVYFGSARLAHGSPYWERAIRLAERVALLLGSPVWTGGGPGMMRAASEGGLRAGVPVGGIRISREAGTNVLTMEDYLSAGSAFTCKYMPTRKVALTDAGARTYLEQRTGYLFLPGGLGTMDELFSILTLLQLGKLGSTLPVPLVIVNWDGFYDGLMTLLKAFDETGALHASEVRQVMVAETNDEVVEYLASFYDLPCPEREDLMTDDGDGVVPGGEEEEGAESSGSGAEGAGGGGGGGGAGGGIDGSPAEMAELAARLEQLARAEAAEAAAAAAAGGTATLPGSAAAGNGAGDGGTPHHGGLAGGKGPLAALAAEEGASGCGGGSGGSRGGDSGAGSRHRSRRGSVGGVVAAHAVSAEEVLHSLGGTPKKGQ</sequence>
<feature type="compositionally biased region" description="Gly residues" evidence="4">
    <location>
        <begin position="666"/>
        <end position="684"/>
    </location>
</feature>
<evidence type="ECO:0000256" key="4">
    <source>
        <dbReference type="SAM" id="MobiDB-lite"/>
    </source>
</evidence>
<feature type="compositionally biased region" description="Gly residues" evidence="4">
    <location>
        <begin position="312"/>
        <end position="326"/>
    </location>
</feature>
<name>A0A836C0Q4_9CHLO</name>
<dbReference type="GO" id="GO:0016301">
    <property type="term" value="F:kinase activity"/>
    <property type="evidence" value="ECO:0007669"/>
    <property type="project" value="UniProtKB-KW"/>
</dbReference>
<proteinExistence type="inferred from homology"/>
<feature type="compositionally biased region" description="Acidic residues" evidence="4">
    <location>
        <begin position="643"/>
        <end position="660"/>
    </location>
</feature>
<protein>
    <recommendedName>
        <fullName evidence="5">Carbohydrate kinase PfkB domain-containing protein</fullName>
    </recommendedName>
</protein>
<comment type="caution">
    <text evidence="6">The sequence shown here is derived from an EMBL/GenBank/DDBJ whole genome shotgun (WGS) entry which is preliminary data.</text>
</comment>
<keyword evidence="2" id="KW-0808">Transferase</keyword>
<dbReference type="SUPFAM" id="SSF102405">
    <property type="entry name" value="MCP/YpsA-like"/>
    <property type="match status" value="1"/>
</dbReference>
<feature type="region of interest" description="Disordered" evidence="4">
    <location>
        <begin position="305"/>
        <end position="330"/>
    </location>
</feature>
<dbReference type="EMBL" id="JAEHOE010000020">
    <property type="protein sequence ID" value="KAG2496091.1"/>
    <property type="molecule type" value="Genomic_DNA"/>
</dbReference>
<evidence type="ECO:0000313" key="7">
    <source>
        <dbReference type="Proteomes" id="UP000612055"/>
    </source>
</evidence>
<dbReference type="Gene3D" id="3.40.50.450">
    <property type="match status" value="1"/>
</dbReference>
<evidence type="ECO:0000256" key="3">
    <source>
        <dbReference type="ARBA" id="ARBA00022777"/>
    </source>
</evidence>
<dbReference type="InterPro" id="IPR029056">
    <property type="entry name" value="Ribokinase-like"/>
</dbReference>
<organism evidence="6 7">
    <name type="scientific">Edaphochlamys debaryana</name>
    <dbReference type="NCBI Taxonomy" id="47281"/>
    <lineage>
        <taxon>Eukaryota</taxon>
        <taxon>Viridiplantae</taxon>
        <taxon>Chlorophyta</taxon>
        <taxon>core chlorophytes</taxon>
        <taxon>Chlorophyceae</taxon>
        <taxon>CS clade</taxon>
        <taxon>Chlamydomonadales</taxon>
        <taxon>Chlamydomonadales incertae sedis</taxon>
        <taxon>Edaphochlamys</taxon>
    </lineage>
</organism>
<evidence type="ECO:0000313" key="6">
    <source>
        <dbReference type="EMBL" id="KAG2496091.1"/>
    </source>
</evidence>
<dbReference type="Gene3D" id="3.40.1190.20">
    <property type="match status" value="1"/>
</dbReference>
<keyword evidence="3" id="KW-0418">Kinase</keyword>
<feature type="region of interest" description="Disordered" evidence="4">
    <location>
        <begin position="638"/>
        <end position="687"/>
    </location>
</feature>
<dbReference type="PANTHER" id="PTHR43320">
    <property type="entry name" value="SUGAR KINASE"/>
    <property type="match status" value="1"/>
</dbReference>
<dbReference type="Proteomes" id="UP000612055">
    <property type="component" value="Unassembled WGS sequence"/>
</dbReference>
<feature type="region of interest" description="Disordered" evidence="4">
    <location>
        <begin position="727"/>
        <end position="746"/>
    </location>
</feature>
<keyword evidence="7" id="KW-1185">Reference proteome</keyword>
<feature type="region of interest" description="Disordered" evidence="4">
    <location>
        <begin position="755"/>
        <end position="788"/>
    </location>
</feature>
<evidence type="ECO:0000256" key="1">
    <source>
        <dbReference type="ARBA" id="ARBA00010688"/>
    </source>
</evidence>
<accession>A0A836C0Q4</accession>
<comment type="similarity">
    <text evidence="1">Belongs to the carbohydrate kinase PfkB family.</text>
</comment>
<dbReference type="InterPro" id="IPR002173">
    <property type="entry name" value="Carboh/pur_kinase_PfkB_CS"/>
</dbReference>
<dbReference type="PROSITE" id="PS00584">
    <property type="entry name" value="PFKB_KINASES_2"/>
    <property type="match status" value="1"/>
</dbReference>
<dbReference type="InterPro" id="IPR031100">
    <property type="entry name" value="LOG_fam"/>
</dbReference>
<evidence type="ECO:0000256" key="2">
    <source>
        <dbReference type="ARBA" id="ARBA00022679"/>
    </source>
</evidence>
<feature type="compositionally biased region" description="Gly residues" evidence="4">
    <location>
        <begin position="728"/>
        <end position="746"/>
    </location>
</feature>
<feature type="compositionally biased region" description="Gly residues" evidence="4">
    <location>
        <begin position="758"/>
        <end position="773"/>
    </location>
</feature>
<dbReference type="InterPro" id="IPR011611">
    <property type="entry name" value="PfkB_dom"/>
</dbReference>
<dbReference type="InterPro" id="IPR052700">
    <property type="entry name" value="Carb_kinase_PfkB-like"/>
</dbReference>
<feature type="domain" description="Carbohydrate kinase PfkB" evidence="5">
    <location>
        <begin position="336"/>
        <end position="392"/>
    </location>
</feature>
<dbReference type="PANTHER" id="PTHR43320:SF1">
    <property type="entry name" value="OS01G0105900 PROTEIN"/>
    <property type="match status" value="1"/>
</dbReference>
<dbReference type="Pfam" id="PF03641">
    <property type="entry name" value="Lysine_decarbox"/>
    <property type="match status" value="1"/>
</dbReference>
<gene>
    <name evidence="6" type="ORF">HYH03_005694</name>
</gene>
<dbReference type="Pfam" id="PF00294">
    <property type="entry name" value="PfkB"/>
    <property type="match status" value="2"/>
</dbReference>
<reference evidence="6" key="1">
    <citation type="journal article" date="2020" name="bioRxiv">
        <title>Comparative genomics of Chlamydomonas.</title>
        <authorList>
            <person name="Craig R.J."/>
            <person name="Hasan A.R."/>
            <person name="Ness R.W."/>
            <person name="Keightley P.D."/>
        </authorList>
    </citation>
    <scope>NUCLEOTIDE SEQUENCE</scope>
    <source>
        <strain evidence="6">CCAP 11/70</strain>
    </source>
</reference>
<evidence type="ECO:0000259" key="5">
    <source>
        <dbReference type="Pfam" id="PF00294"/>
    </source>
</evidence>